<evidence type="ECO:0000313" key="1">
    <source>
        <dbReference type="EMBL" id="CAG5087491.1"/>
    </source>
</evidence>
<protein>
    <recommendedName>
        <fullName evidence="3">Acyl-CoA thioesterase</fullName>
    </recommendedName>
</protein>
<reference evidence="1" key="1">
    <citation type="submission" date="2021-04" db="EMBL/GenBank/DDBJ databases">
        <authorList>
            <person name="Rodrigo-Torres L."/>
            <person name="Arahal R. D."/>
            <person name="Lucena T."/>
        </authorList>
    </citation>
    <scope>NUCLEOTIDE SEQUENCE</scope>
    <source>
        <strain evidence="1">AS29M-1</strain>
    </source>
</reference>
<evidence type="ECO:0008006" key="3">
    <source>
        <dbReference type="Google" id="ProtNLM"/>
    </source>
</evidence>
<dbReference type="KEGG" id="ptan:CRYO30217_03496"/>
<evidence type="ECO:0000313" key="2">
    <source>
        <dbReference type="Proteomes" id="UP000683507"/>
    </source>
</evidence>
<accession>A0A916JQM5</accession>
<dbReference type="Proteomes" id="UP000683507">
    <property type="component" value="Chromosome"/>
</dbReference>
<dbReference type="SUPFAM" id="SSF54637">
    <property type="entry name" value="Thioesterase/thiol ester dehydrase-isomerase"/>
    <property type="match status" value="1"/>
</dbReference>
<dbReference type="GO" id="GO:0047617">
    <property type="term" value="F:fatty acyl-CoA hydrolase activity"/>
    <property type="evidence" value="ECO:0007669"/>
    <property type="project" value="TreeGrafter"/>
</dbReference>
<name>A0A916JQM5_9FLAO</name>
<dbReference type="RefSeq" id="WP_258543668.1">
    <property type="nucleotide sequence ID" value="NZ_OU015584.1"/>
</dbReference>
<dbReference type="InterPro" id="IPR029069">
    <property type="entry name" value="HotDog_dom_sf"/>
</dbReference>
<dbReference type="InterPro" id="IPR050563">
    <property type="entry name" value="4-hydroxybenzoyl-CoA_TE"/>
</dbReference>
<dbReference type="Pfam" id="PF13279">
    <property type="entry name" value="4HBT_2"/>
    <property type="match status" value="1"/>
</dbReference>
<dbReference type="PANTHER" id="PTHR31793:SF24">
    <property type="entry name" value="LONG-CHAIN ACYL-COA THIOESTERASE FADM"/>
    <property type="match status" value="1"/>
</dbReference>
<dbReference type="PANTHER" id="PTHR31793">
    <property type="entry name" value="4-HYDROXYBENZOYL-COA THIOESTERASE FAMILY MEMBER"/>
    <property type="match status" value="1"/>
</dbReference>
<dbReference type="CDD" id="cd00586">
    <property type="entry name" value="4HBT"/>
    <property type="match status" value="1"/>
</dbReference>
<sequence>MDIDLSTFKFSFPIQMRWSDMDPLGHANNGIYVTYFEIARGKYMIEACPNWNWEKDMFLIASVTVDFHRELLLTAEDAKVHIRTSDIGNKSFVLDYVITSVKNGETIIHASGNTTQIMFDMKSRKTIKIPNWVRASLIDFDNVVTDVS</sequence>
<gene>
    <name evidence="1" type="ORF">CRYO30217_03496</name>
</gene>
<dbReference type="Gene3D" id="3.10.129.10">
    <property type="entry name" value="Hotdog Thioesterase"/>
    <property type="match status" value="1"/>
</dbReference>
<proteinExistence type="predicted"/>
<dbReference type="EMBL" id="OU015584">
    <property type="protein sequence ID" value="CAG5087491.1"/>
    <property type="molecule type" value="Genomic_DNA"/>
</dbReference>
<organism evidence="1 2">
    <name type="scientific">Parvicella tangerina</name>
    <dbReference type="NCBI Taxonomy" id="2829795"/>
    <lineage>
        <taxon>Bacteria</taxon>
        <taxon>Pseudomonadati</taxon>
        <taxon>Bacteroidota</taxon>
        <taxon>Flavobacteriia</taxon>
        <taxon>Flavobacteriales</taxon>
        <taxon>Parvicellaceae</taxon>
        <taxon>Parvicella</taxon>
    </lineage>
</organism>
<keyword evidence="2" id="KW-1185">Reference proteome</keyword>
<dbReference type="AlphaFoldDB" id="A0A916JQM5"/>